<dbReference type="AlphaFoldDB" id="A0A7C8MR58"/>
<protein>
    <submittedName>
        <fullName evidence="1">Uncharacterized protein</fullName>
    </submittedName>
</protein>
<accession>A0A7C8MR58</accession>
<organism evidence="1 2">
    <name type="scientific">Massariosphaeria phaeospora</name>
    <dbReference type="NCBI Taxonomy" id="100035"/>
    <lineage>
        <taxon>Eukaryota</taxon>
        <taxon>Fungi</taxon>
        <taxon>Dikarya</taxon>
        <taxon>Ascomycota</taxon>
        <taxon>Pezizomycotina</taxon>
        <taxon>Dothideomycetes</taxon>
        <taxon>Pleosporomycetidae</taxon>
        <taxon>Pleosporales</taxon>
        <taxon>Pleosporales incertae sedis</taxon>
        <taxon>Massariosphaeria</taxon>
    </lineage>
</organism>
<evidence type="ECO:0000313" key="2">
    <source>
        <dbReference type="Proteomes" id="UP000481861"/>
    </source>
</evidence>
<sequence>MLLLASITPHSPPSSRLTMAKEEKVPGVAKGTTIPRTGAIVQQPLRKVSPVFHDCIKEYPCRARDALLILTLPTWEHHGRRKRALNGLKSRLDAELRLKPPQTTEGLRNRKREATGIRDASTVRRARMEARIWSVLLLSRSVWCEGERVCAEFAGVLVGGEGDKRWVMGRGVERSSRLGVAVYVRRRKAGRGFVWVERKEAVAKMLERERQHWGGWREVRDGL</sequence>
<dbReference type="EMBL" id="JAADJZ010000005">
    <property type="protein sequence ID" value="KAF2875084.1"/>
    <property type="molecule type" value="Genomic_DNA"/>
</dbReference>
<proteinExistence type="predicted"/>
<name>A0A7C8MR58_9PLEO</name>
<keyword evidence="2" id="KW-1185">Reference proteome</keyword>
<comment type="caution">
    <text evidence="1">The sequence shown here is derived from an EMBL/GenBank/DDBJ whole genome shotgun (WGS) entry which is preliminary data.</text>
</comment>
<evidence type="ECO:0000313" key="1">
    <source>
        <dbReference type="EMBL" id="KAF2875084.1"/>
    </source>
</evidence>
<reference evidence="1 2" key="1">
    <citation type="submission" date="2020-01" db="EMBL/GenBank/DDBJ databases">
        <authorList>
            <consortium name="DOE Joint Genome Institute"/>
            <person name="Haridas S."/>
            <person name="Albert R."/>
            <person name="Binder M."/>
            <person name="Bloem J."/>
            <person name="Labutti K."/>
            <person name="Salamov A."/>
            <person name="Andreopoulos B."/>
            <person name="Baker S.E."/>
            <person name="Barry K."/>
            <person name="Bills G."/>
            <person name="Bluhm B.H."/>
            <person name="Cannon C."/>
            <person name="Castanera R."/>
            <person name="Culley D.E."/>
            <person name="Daum C."/>
            <person name="Ezra D."/>
            <person name="Gonzalez J.B."/>
            <person name="Henrissat B."/>
            <person name="Kuo A."/>
            <person name="Liang C."/>
            <person name="Lipzen A."/>
            <person name="Lutzoni F."/>
            <person name="Magnuson J."/>
            <person name="Mondo S."/>
            <person name="Nolan M."/>
            <person name="Ohm R."/>
            <person name="Pangilinan J."/>
            <person name="Park H.-J.H."/>
            <person name="Ramirez L."/>
            <person name="Alfaro M."/>
            <person name="Sun H."/>
            <person name="Tritt A."/>
            <person name="Yoshinaga Y."/>
            <person name="Zwiers L.-H.L."/>
            <person name="Turgeon B.G."/>
            <person name="Goodwin S.B."/>
            <person name="Spatafora J.W."/>
            <person name="Crous P.W."/>
            <person name="Grigoriev I.V."/>
        </authorList>
    </citation>
    <scope>NUCLEOTIDE SEQUENCE [LARGE SCALE GENOMIC DNA]</scope>
    <source>
        <strain evidence="1 2">CBS 611.86</strain>
    </source>
</reference>
<dbReference type="Proteomes" id="UP000481861">
    <property type="component" value="Unassembled WGS sequence"/>
</dbReference>
<dbReference type="OrthoDB" id="3798280at2759"/>
<gene>
    <name evidence="1" type="ORF">BDV95DRAFT_307868</name>
</gene>